<evidence type="ECO:0000259" key="7">
    <source>
        <dbReference type="PROSITE" id="PS52027"/>
    </source>
</evidence>
<dbReference type="PROSITE" id="PS52027">
    <property type="entry name" value="ZF_C2HC_C3H"/>
    <property type="match status" value="4"/>
</dbReference>
<evidence type="ECO:0000313" key="8">
    <source>
        <dbReference type="Proteomes" id="UP000694846"/>
    </source>
</evidence>
<dbReference type="Gene3D" id="3.30.160.60">
    <property type="entry name" value="Classic Zinc Finger"/>
    <property type="match status" value="4"/>
</dbReference>
<keyword evidence="1" id="KW-0479">Metal-binding</keyword>
<feature type="region of interest" description="Disordered" evidence="6">
    <location>
        <begin position="46"/>
        <end position="213"/>
    </location>
</feature>
<dbReference type="AlphaFoldDB" id="A0A8B8GLC7"/>
<feature type="compositionally biased region" description="Low complexity" evidence="6">
    <location>
        <begin position="15"/>
        <end position="25"/>
    </location>
</feature>
<name>A0A8B8GLC7_9HEMI</name>
<dbReference type="Proteomes" id="UP000694846">
    <property type="component" value="Unplaced"/>
</dbReference>
<evidence type="ECO:0000313" key="9">
    <source>
        <dbReference type="RefSeq" id="XP_025423760.1"/>
    </source>
</evidence>
<feature type="domain" description="C2HC/C3H-type" evidence="7">
    <location>
        <begin position="294"/>
        <end position="323"/>
    </location>
</feature>
<evidence type="ECO:0000256" key="1">
    <source>
        <dbReference type="ARBA" id="ARBA00022723"/>
    </source>
</evidence>
<dbReference type="InterPro" id="IPR049899">
    <property type="entry name" value="Znf_C2HC_C3H"/>
</dbReference>
<dbReference type="Pfam" id="PF13913">
    <property type="entry name" value="zf-C2HC_2"/>
    <property type="match status" value="4"/>
</dbReference>
<protein>
    <submittedName>
        <fullName evidence="9">Zinc finger protein 474-like</fullName>
    </submittedName>
</protein>
<dbReference type="PANTHER" id="PTHR13555:SF68">
    <property type="entry name" value="ZINC FINGER PROTEIN 474"/>
    <property type="match status" value="1"/>
</dbReference>
<dbReference type="RefSeq" id="XP_025423760.1">
    <property type="nucleotide sequence ID" value="XM_025567975.1"/>
</dbReference>
<feature type="domain" description="C2HC/C3H-type" evidence="7">
    <location>
        <begin position="344"/>
        <end position="373"/>
    </location>
</feature>
<reference evidence="9" key="1">
    <citation type="submission" date="2025-08" db="UniProtKB">
        <authorList>
            <consortium name="RefSeq"/>
        </authorList>
    </citation>
    <scope>IDENTIFICATION</scope>
    <source>
        <tissue evidence="9">Whole body</tissue>
    </source>
</reference>
<dbReference type="GeneID" id="112693077"/>
<feature type="region of interest" description="Disordered" evidence="6">
    <location>
        <begin position="1"/>
        <end position="25"/>
    </location>
</feature>
<sequence length="446" mass="50142">MFKTPYMEKSVDNNTTTTTTTTTTTLKSKKFPTMFKKMMLSRLKNISKDATSAVKSSVQKKKKSTAPMGTGEQEQQAAGEEPRRPAGAAASDEPPQPPPLQDGRTESGATGPRPPTCRRRPAAQQQQQHFNSRTYRVKTKDRKSVLSLPEVSKQTPRIRRSHLPVKVKPMAPTPPVRQRVQKPSPPVDSDRGGTDGEGKTPSADPAPGEYRPENWVPTAVASARKKRLVLCYLCGKEFGTASLPFHEPQCLKKWTLENSRLPEHLQRTLPQKPETQNISIDDWNQLAWEATQSNLVPCDYCQRKFLANRLEAHTRVCIESKKKIVPVRKPVPVVKPTMDGPKKKLATCYVCGRLFGTASVGIHEPQCLVKWTRENDGLPPHLRRPVPTRPEVIVDEVTGKVDHEATREEHWKSYLSQLVPCDLCKRTFDPDRLEVHQRSCKGMTNK</sequence>
<accession>A0A8B8GLC7</accession>
<keyword evidence="4" id="KW-0862">Zinc</keyword>
<evidence type="ECO:0000256" key="2">
    <source>
        <dbReference type="ARBA" id="ARBA00022737"/>
    </source>
</evidence>
<feature type="domain" description="C2HC/C3H-type" evidence="7">
    <location>
        <begin position="227"/>
        <end position="256"/>
    </location>
</feature>
<proteinExistence type="predicted"/>
<keyword evidence="2" id="KW-0677">Repeat</keyword>
<dbReference type="InterPro" id="IPR026319">
    <property type="entry name" value="ZC2HC1A/B-like"/>
</dbReference>
<evidence type="ECO:0000256" key="4">
    <source>
        <dbReference type="ARBA" id="ARBA00022833"/>
    </source>
</evidence>
<organism evidence="8 9">
    <name type="scientific">Sipha flava</name>
    <name type="common">yellow sugarcane aphid</name>
    <dbReference type="NCBI Taxonomy" id="143950"/>
    <lineage>
        <taxon>Eukaryota</taxon>
        <taxon>Metazoa</taxon>
        <taxon>Ecdysozoa</taxon>
        <taxon>Arthropoda</taxon>
        <taxon>Hexapoda</taxon>
        <taxon>Insecta</taxon>
        <taxon>Pterygota</taxon>
        <taxon>Neoptera</taxon>
        <taxon>Paraneoptera</taxon>
        <taxon>Hemiptera</taxon>
        <taxon>Sternorrhyncha</taxon>
        <taxon>Aphidomorpha</taxon>
        <taxon>Aphidoidea</taxon>
        <taxon>Aphididae</taxon>
        <taxon>Sipha</taxon>
    </lineage>
</organism>
<evidence type="ECO:0000256" key="5">
    <source>
        <dbReference type="PROSITE-ProRule" id="PRU01371"/>
    </source>
</evidence>
<feature type="compositionally biased region" description="Basic residues" evidence="6">
    <location>
        <begin position="156"/>
        <end position="165"/>
    </location>
</feature>
<feature type="domain" description="C2HC/C3H-type" evidence="7">
    <location>
        <begin position="417"/>
        <end position="446"/>
    </location>
</feature>
<feature type="compositionally biased region" description="Basic and acidic residues" evidence="6">
    <location>
        <begin position="188"/>
        <end position="198"/>
    </location>
</feature>
<dbReference type="PANTHER" id="PTHR13555">
    <property type="entry name" value="C2H2 ZINC FINGER CGI-62-RELATED"/>
    <property type="match status" value="1"/>
</dbReference>
<evidence type="ECO:0000256" key="3">
    <source>
        <dbReference type="ARBA" id="ARBA00022771"/>
    </source>
</evidence>
<keyword evidence="8" id="KW-1185">Reference proteome</keyword>
<dbReference type="OrthoDB" id="265955at2759"/>
<keyword evidence="3 5" id="KW-0863">Zinc-finger</keyword>
<evidence type="ECO:0000256" key="6">
    <source>
        <dbReference type="SAM" id="MobiDB-lite"/>
    </source>
</evidence>
<gene>
    <name evidence="9" type="primary">LOC112693077</name>
</gene>
<dbReference type="GO" id="GO:0008270">
    <property type="term" value="F:zinc ion binding"/>
    <property type="evidence" value="ECO:0007669"/>
    <property type="project" value="UniProtKB-KW"/>
</dbReference>